<reference evidence="1 2" key="1">
    <citation type="journal article" date="2013" name="Genome Announc.">
        <title>Genome of the haloarchaeon Natronomonas moolapensis, a neutrophilic member of a previously haloalkaliphilic genus.</title>
        <authorList>
            <person name="Dyall-Smith M.L."/>
            <person name="Pfeiffer F."/>
            <person name="Oberwinkler T."/>
            <person name="Klee K."/>
            <person name="Rampp M."/>
            <person name="Palm P."/>
            <person name="Gross K."/>
            <person name="Schuster S.C."/>
            <person name="Oesterhelt D."/>
        </authorList>
    </citation>
    <scope>NUCLEOTIDE SEQUENCE [LARGE SCALE GENOMIC DNA]</scope>
    <source>
        <strain evidence="2">DSM 18674 / JCM 14361 / 8.8.11</strain>
    </source>
</reference>
<evidence type="ECO:0000313" key="2">
    <source>
        <dbReference type="Proteomes" id="UP000011867"/>
    </source>
</evidence>
<dbReference type="RefSeq" id="WP_015409538.1">
    <property type="nucleotide sequence ID" value="NC_020388.1"/>
</dbReference>
<dbReference type="AlphaFoldDB" id="M1Y2M7"/>
<protein>
    <submittedName>
        <fullName evidence="1">Uncharacterized protein</fullName>
    </submittedName>
</protein>
<dbReference type="OrthoDB" id="375998at2157"/>
<evidence type="ECO:0000313" key="1">
    <source>
        <dbReference type="EMBL" id="CCQ36759.1"/>
    </source>
</evidence>
<name>M1Y2M7_NATM8</name>
<sequence length="97" mass="11040">MIDDEPEIDVPERWTATECRFSGNFKLIAEFEHEETGQKVRIAPYKTYTDQPGFCNAHRVTSVDPEDGVTEIAVGMEVEHIQEAKKAAIRVMKEITD</sequence>
<proteinExistence type="predicted"/>
<dbReference type="EMBL" id="HF582854">
    <property type="protein sequence ID" value="CCQ36759.1"/>
    <property type="molecule type" value="Genomic_DNA"/>
</dbReference>
<dbReference type="STRING" id="268739.Nmlp_2600"/>
<organism evidence="1 2">
    <name type="scientific">Natronomonas moolapensis (strain DSM 18674 / CECT 7526 / JCM 14361 / 8.8.11)</name>
    <dbReference type="NCBI Taxonomy" id="268739"/>
    <lineage>
        <taxon>Archaea</taxon>
        <taxon>Methanobacteriati</taxon>
        <taxon>Methanobacteriota</taxon>
        <taxon>Stenosarchaea group</taxon>
        <taxon>Halobacteria</taxon>
        <taxon>Halobacteriales</taxon>
        <taxon>Natronomonadaceae</taxon>
        <taxon>Natronomonas</taxon>
    </lineage>
</organism>
<dbReference type="HOGENOM" id="CLU_2340252_0_0_2"/>
<dbReference type="GeneID" id="42101595"/>
<accession>M1Y2M7</accession>
<gene>
    <name evidence="1" type="ordered locus">Nmlp_2600</name>
</gene>
<keyword evidence="2" id="KW-1185">Reference proteome</keyword>
<dbReference type="Proteomes" id="UP000011867">
    <property type="component" value="Chromosome"/>
</dbReference>
<dbReference type="KEGG" id="nmo:Nmlp_2600"/>